<sequence>MSVNILRKIPITTLIAGVAAVFKHFETKCKEQKLDFFLTRNESAAETEVKTKNLKGVVLVCFKVENLWHLAGLHYLDPIFKRLYGLRIKNKTNNKVVYSPDFSTYFDKLLINFYKKPVHSKKGLTYFTDKFLKTFLQENWAKFGLQKSKLRIKSPDYYFYNIKSRLLSFIQVMGKIIDTKNYGLKWYRCKLYNKVNVDYFVIENTLMKSKIALGIKQISTKQYRYHTFVPITVRFEVPLKQLREQIVYVNTTSYKFNMFP</sequence>
<protein>
    <submittedName>
        <fullName evidence="1">Uncharacterized protein</fullName>
    </submittedName>
</protein>
<name>A0A449BAY7_9BACT</name>
<accession>A0A449BAY7</accession>
<evidence type="ECO:0000313" key="1">
    <source>
        <dbReference type="EMBL" id="VEU78344.1"/>
    </source>
</evidence>
<dbReference type="KEGG" id="mcob:NCTC10184_00584"/>
<dbReference type="AlphaFoldDB" id="A0A449BAY7"/>
<keyword evidence="2" id="KW-1185">Reference proteome</keyword>
<proteinExistence type="predicted"/>
<dbReference type="EMBL" id="LR215043">
    <property type="protein sequence ID" value="VEU78344.1"/>
    <property type="molecule type" value="Genomic_DNA"/>
</dbReference>
<dbReference type="RefSeq" id="WP_129623170.1">
    <property type="nucleotide sequence ID" value="NZ_LR215043.1"/>
</dbReference>
<evidence type="ECO:0000313" key="2">
    <source>
        <dbReference type="Proteomes" id="UP000290876"/>
    </source>
</evidence>
<organism evidence="1 2">
    <name type="scientific">Mycoplasmopsis columbinasalis</name>
    <dbReference type="NCBI Taxonomy" id="114880"/>
    <lineage>
        <taxon>Bacteria</taxon>
        <taxon>Bacillati</taxon>
        <taxon>Mycoplasmatota</taxon>
        <taxon>Mycoplasmoidales</taxon>
        <taxon>Metamycoplasmataceae</taxon>
        <taxon>Mycoplasmopsis</taxon>
    </lineage>
</organism>
<reference evidence="1 2" key="1">
    <citation type="submission" date="2019-01" db="EMBL/GenBank/DDBJ databases">
        <authorList>
            <consortium name="Pathogen Informatics"/>
        </authorList>
    </citation>
    <scope>NUCLEOTIDE SEQUENCE [LARGE SCALE GENOMIC DNA]</scope>
    <source>
        <strain evidence="1 2">NCTC10184</strain>
    </source>
</reference>
<dbReference type="Proteomes" id="UP000290876">
    <property type="component" value="Chromosome"/>
</dbReference>
<gene>
    <name evidence="1" type="ORF">NCTC10184_00584</name>
</gene>